<protein>
    <submittedName>
        <fullName evidence="2">Uncharacterized protein</fullName>
    </submittedName>
</protein>
<keyword evidence="3" id="KW-1185">Reference proteome</keyword>
<gene>
    <name evidence="2" type="ORF">ACFFF8_20235</name>
</gene>
<feature type="region of interest" description="Disordered" evidence="1">
    <location>
        <begin position="30"/>
        <end position="58"/>
    </location>
</feature>
<proteinExistence type="predicted"/>
<sequence length="82" mass="8570">QGAGGRGPGQAMAMGHTCCVERAVTLCMARQSDKKKPARTSKGRAGFPYRGDGPEDGAGVVAERQDQKLAVKPMKIVRPSAS</sequence>
<evidence type="ECO:0000256" key="1">
    <source>
        <dbReference type="SAM" id="MobiDB-lite"/>
    </source>
</evidence>
<dbReference type="EMBL" id="JBHLTM010000079">
    <property type="protein sequence ID" value="MFC0686918.1"/>
    <property type="molecule type" value="Genomic_DNA"/>
</dbReference>
<accession>A0ABV6SFR5</accession>
<dbReference type="Proteomes" id="UP001589858">
    <property type="component" value="Unassembled WGS sequence"/>
</dbReference>
<comment type="caution">
    <text evidence="2">The sequence shown here is derived from an EMBL/GenBank/DDBJ whole genome shotgun (WGS) entry which is preliminary data.</text>
</comment>
<organism evidence="2 3">
    <name type="scientific">Novosphingobium clariflavum</name>
    <dbReference type="NCBI Taxonomy" id="2029884"/>
    <lineage>
        <taxon>Bacteria</taxon>
        <taxon>Pseudomonadati</taxon>
        <taxon>Pseudomonadota</taxon>
        <taxon>Alphaproteobacteria</taxon>
        <taxon>Sphingomonadales</taxon>
        <taxon>Sphingomonadaceae</taxon>
        <taxon>Novosphingobium</taxon>
    </lineage>
</organism>
<dbReference type="RefSeq" id="WP_379489416.1">
    <property type="nucleotide sequence ID" value="NZ_JBHLTM010000079.1"/>
</dbReference>
<evidence type="ECO:0000313" key="2">
    <source>
        <dbReference type="EMBL" id="MFC0686918.1"/>
    </source>
</evidence>
<feature type="non-terminal residue" evidence="2">
    <location>
        <position position="1"/>
    </location>
</feature>
<name>A0ABV6SFR5_9SPHN</name>
<evidence type="ECO:0000313" key="3">
    <source>
        <dbReference type="Proteomes" id="UP001589858"/>
    </source>
</evidence>
<reference evidence="2 3" key="1">
    <citation type="submission" date="2024-09" db="EMBL/GenBank/DDBJ databases">
        <authorList>
            <person name="Sun Q."/>
            <person name="Mori K."/>
        </authorList>
    </citation>
    <scope>NUCLEOTIDE SEQUENCE [LARGE SCALE GENOMIC DNA]</scope>
    <source>
        <strain evidence="2 3">CICC 11035S</strain>
    </source>
</reference>